<evidence type="ECO:0000256" key="1">
    <source>
        <dbReference type="SAM" id="MobiDB-lite"/>
    </source>
</evidence>
<dbReference type="RefSeq" id="WP_188973027.1">
    <property type="nucleotide sequence ID" value="NZ_BMKW01000020.1"/>
</dbReference>
<dbReference type="InterPro" id="IPR036291">
    <property type="entry name" value="NAD(P)-bd_dom_sf"/>
</dbReference>
<organism evidence="2 3">
    <name type="scientific">Neoroseomonas lacus</name>
    <dbReference type="NCBI Taxonomy" id="287609"/>
    <lineage>
        <taxon>Bacteria</taxon>
        <taxon>Pseudomonadati</taxon>
        <taxon>Pseudomonadota</taxon>
        <taxon>Alphaproteobacteria</taxon>
        <taxon>Acetobacterales</taxon>
        <taxon>Acetobacteraceae</taxon>
        <taxon>Neoroseomonas</taxon>
    </lineage>
</organism>
<dbReference type="EMBL" id="BMKW01000020">
    <property type="protein sequence ID" value="GGJ40853.1"/>
    <property type="molecule type" value="Genomic_DNA"/>
</dbReference>
<comment type="caution">
    <text evidence="2">The sequence shown here is derived from an EMBL/GenBank/DDBJ whole genome shotgun (WGS) entry which is preliminary data.</text>
</comment>
<evidence type="ECO:0000313" key="2">
    <source>
        <dbReference type="EMBL" id="GGJ40853.1"/>
    </source>
</evidence>
<dbReference type="SUPFAM" id="SSF51735">
    <property type="entry name" value="NAD(P)-binding Rossmann-fold domains"/>
    <property type="match status" value="1"/>
</dbReference>
<keyword evidence="3" id="KW-1185">Reference proteome</keyword>
<name>A0A917NYH0_9PROT</name>
<reference evidence="2" key="2">
    <citation type="submission" date="2020-09" db="EMBL/GenBank/DDBJ databases">
        <authorList>
            <person name="Sun Q."/>
            <person name="Zhou Y."/>
        </authorList>
    </citation>
    <scope>NUCLEOTIDE SEQUENCE</scope>
    <source>
        <strain evidence="2">CGMCC 1.3617</strain>
    </source>
</reference>
<reference evidence="2" key="1">
    <citation type="journal article" date="2014" name="Int. J. Syst. Evol. Microbiol.">
        <title>Complete genome sequence of Corynebacterium casei LMG S-19264T (=DSM 44701T), isolated from a smear-ripened cheese.</title>
        <authorList>
            <consortium name="US DOE Joint Genome Institute (JGI-PGF)"/>
            <person name="Walter F."/>
            <person name="Albersmeier A."/>
            <person name="Kalinowski J."/>
            <person name="Ruckert C."/>
        </authorList>
    </citation>
    <scope>NUCLEOTIDE SEQUENCE</scope>
    <source>
        <strain evidence="2">CGMCC 1.3617</strain>
    </source>
</reference>
<gene>
    <name evidence="2" type="ORF">GCM10011320_55630</name>
</gene>
<accession>A0A917NYH0</accession>
<protein>
    <submittedName>
        <fullName evidence="2">Uncharacterized protein</fullName>
    </submittedName>
</protein>
<proteinExistence type="predicted"/>
<sequence length="449" mass="46360">MADAQTRIPNKGNGEAGSGAPGRAHSSTHYATMAATHLGTASAGPALQSIAQLVRLMRDGAAASGTGSRAIKTLKSAANAAAVAGTHLRGVDILTVLQALGAPAPGEQRAPHQDAITDFSRLDLADRFGTTLLALDRLATGLEDAAKRRSPLPRGAPRRPGVLAVALDQLERVWWQHRQMPPTQSRNTGGFGDLAKAVLTASPCDFGDGTVRKAVAAYLKDTSRPAAKAHVAPAPPDPPRIETAAFFSDGHSLADEVASQLRSDGTQLSSQLIPGDVEAQGIDVAGIAEGSLDLLMLVCLGPPLTVGGERKPRELEHAMWTAGPGMMATLPARLHAVVAAHRRLLRSPGGKLVVVMPDPGSIAATGGASAYAAASTLAAIVALVGMWACDLGDDVHVCALSPGWGRDAQGLPNRHSHLPNTAAVLRTTIGQLGGRQRGRLVDLYGEPLP</sequence>
<dbReference type="AlphaFoldDB" id="A0A917NYH0"/>
<evidence type="ECO:0000313" key="3">
    <source>
        <dbReference type="Proteomes" id="UP000661507"/>
    </source>
</evidence>
<feature type="region of interest" description="Disordered" evidence="1">
    <location>
        <begin position="1"/>
        <end position="27"/>
    </location>
</feature>
<dbReference type="Proteomes" id="UP000661507">
    <property type="component" value="Unassembled WGS sequence"/>
</dbReference>